<reference evidence="2 3" key="1">
    <citation type="submission" date="2022-12" db="EMBL/GenBank/DDBJ databases">
        <title>Metagenome assembled genome from gulf of manar.</title>
        <authorList>
            <person name="Kohli P."/>
            <person name="Pk S."/>
            <person name="Venkata Ramana C."/>
            <person name="Sasikala C."/>
        </authorList>
    </citation>
    <scope>NUCLEOTIDE SEQUENCE [LARGE SCALE GENOMIC DNA]</scope>
    <source>
        <strain evidence="2">JB008</strain>
    </source>
</reference>
<proteinExistence type="predicted"/>
<name>A0AAJ1IHT9_9SPIO</name>
<protein>
    <recommendedName>
        <fullName evidence="4">DUF4381 domain-containing protein</fullName>
    </recommendedName>
</protein>
<keyword evidence="1" id="KW-0472">Membrane</keyword>
<evidence type="ECO:0000256" key="1">
    <source>
        <dbReference type="SAM" id="Phobius"/>
    </source>
</evidence>
<evidence type="ECO:0008006" key="4">
    <source>
        <dbReference type="Google" id="ProtNLM"/>
    </source>
</evidence>
<keyword evidence="1" id="KW-1133">Transmembrane helix</keyword>
<gene>
    <name evidence="2" type="ORF">PQJ61_11295</name>
</gene>
<sequence>MIQQQVETVLRSFILTGILLFSLLGCDASEDLTVSSDVITDTYSRNGYSLEISYPGRDIEFGSRINITIGISRPAGKDYILLPPETGSAEQYANTVITGVEQSGPIIDSDGRAVDTYSFSVESWLPGELIFPPVSLSFGEELSSKEIVFQVLSAFDEEEEASLEPIWQPKPRSRIPVWIVIAAVFVILAAVSAVLILIRRRRNRAASAEHEPGAAELIELFRTQYIDYAGEIDQRAAFGAFERLPNAFVPSQLREIVDAARFSSAGVSPAEGKRILNELFEAYLAAAVEPVGEAEDDF</sequence>
<feature type="transmembrane region" description="Helical" evidence="1">
    <location>
        <begin position="175"/>
        <end position="198"/>
    </location>
</feature>
<dbReference type="AlphaFoldDB" id="A0AAJ1IHT9"/>
<keyword evidence="1" id="KW-0812">Transmembrane</keyword>
<dbReference type="EMBL" id="JAQQAL010000024">
    <property type="protein sequence ID" value="MDC7227336.1"/>
    <property type="molecule type" value="Genomic_DNA"/>
</dbReference>
<evidence type="ECO:0000313" key="2">
    <source>
        <dbReference type="EMBL" id="MDC7227336.1"/>
    </source>
</evidence>
<comment type="caution">
    <text evidence="2">The sequence shown here is derived from an EMBL/GenBank/DDBJ whole genome shotgun (WGS) entry which is preliminary data.</text>
</comment>
<accession>A0AAJ1IHT9</accession>
<evidence type="ECO:0000313" key="3">
    <source>
        <dbReference type="Proteomes" id="UP001221217"/>
    </source>
</evidence>
<organism evidence="2 3">
    <name type="scientific">Candidatus Thalassospirochaeta sargassi</name>
    <dbReference type="NCBI Taxonomy" id="3119039"/>
    <lineage>
        <taxon>Bacteria</taxon>
        <taxon>Pseudomonadati</taxon>
        <taxon>Spirochaetota</taxon>
        <taxon>Spirochaetia</taxon>
        <taxon>Spirochaetales</taxon>
        <taxon>Spirochaetaceae</taxon>
        <taxon>Candidatus Thalassospirochaeta</taxon>
    </lineage>
</organism>
<dbReference type="Proteomes" id="UP001221217">
    <property type="component" value="Unassembled WGS sequence"/>
</dbReference>